<proteinExistence type="predicted"/>
<dbReference type="EMBL" id="ATLV01022104">
    <property type="status" value="NOT_ANNOTATED_CDS"/>
    <property type="molecule type" value="Genomic_DNA"/>
</dbReference>
<keyword evidence="4" id="KW-1185">Reference proteome</keyword>
<feature type="compositionally biased region" description="Low complexity" evidence="1">
    <location>
        <begin position="33"/>
        <end position="54"/>
    </location>
</feature>
<evidence type="ECO:0000313" key="3">
    <source>
        <dbReference type="EnsemblMetazoa" id="ASIC015205-PA"/>
    </source>
</evidence>
<evidence type="ECO:0000256" key="1">
    <source>
        <dbReference type="SAM" id="MobiDB-lite"/>
    </source>
</evidence>
<feature type="region of interest" description="Disordered" evidence="1">
    <location>
        <begin position="19"/>
        <end position="63"/>
    </location>
</feature>
<dbReference type="VEuPathDB" id="VectorBase:ASIC015205"/>
<dbReference type="EnsemblMetazoa" id="ASIC015205-RA">
    <property type="protein sequence ID" value="ASIC015205-PA"/>
    <property type="gene ID" value="ASIC015205"/>
</dbReference>
<dbReference type="AlphaFoldDB" id="A0A084WAD9"/>
<dbReference type="EMBL" id="KE525328">
    <property type="protein sequence ID" value="KFB47183.1"/>
    <property type="molecule type" value="Genomic_DNA"/>
</dbReference>
<gene>
    <name evidence="2" type="ORF">ZHAS_00015205</name>
</gene>
<name>A0A084WAD9_ANOSI</name>
<reference evidence="3" key="2">
    <citation type="submission" date="2020-05" db="UniProtKB">
        <authorList>
            <consortium name="EnsemblMetazoa"/>
        </authorList>
    </citation>
    <scope>IDENTIFICATION</scope>
</reference>
<evidence type="ECO:0000313" key="4">
    <source>
        <dbReference type="Proteomes" id="UP000030765"/>
    </source>
</evidence>
<accession>A0A084WAD9</accession>
<organism evidence="2">
    <name type="scientific">Anopheles sinensis</name>
    <name type="common">Mosquito</name>
    <dbReference type="NCBI Taxonomy" id="74873"/>
    <lineage>
        <taxon>Eukaryota</taxon>
        <taxon>Metazoa</taxon>
        <taxon>Ecdysozoa</taxon>
        <taxon>Arthropoda</taxon>
        <taxon>Hexapoda</taxon>
        <taxon>Insecta</taxon>
        <taxon>Pterygota</taxon>
        <taxon>Neoptera</taxon>
        <taxon>Endopterygota</taxon>
        <taxon>Diptera</taxon>
        <taxon>Nematocera</taxon>
        <taxon>Culicoidea</taxon>
        <taxon>Culicidae</taxon>
        <taxon>Anophelinae</taxon>
        <taxon>Anopheles</taxon>
    </lineage>
</organism>
<dbReference type="Proteomes" id="UP000030765">
    <property type="component" value="Unassembled WGS sequence"/>
</dbReference>
<protein>
    <submittedName>
        <fullName evidence="2 3">Uncharacterized protein</fullName>
    </submittedName>
</protein>
<reference evidence="2 4" key="1">
    <citation type="journal article" date="2014" name="BMC Genomics">
        <title>Genome sequence of Anopheles sinensis provides insight into genetics basis of mosquito competence for malaria parasites.</title>
        <authorList>
            <person name="Zhou D."/>
            <person name="Zhang D."/>
            <person name="Ding G."/>
            <person name="Shi L."/>
            <person name="Hou Q."/>
            <person name="Ye Y."/>
            <person name="Xu Y."/>
            <person name="Zhou H."/>
            <person name="Xiong C."/>
            <person name="Li S."/>
            <person name="Yu J."/>
            <person name="Hong S."/>
            <person name="Yu X."/>
            <person name="Zou P."/>
            <person name="Chen C."/>
            <person name="Chang X."/>
            <person name="Wang W."/>
            <person name="Lv Y."/>
            <person name="Sun Y."/>
            <person name="Ma L."/>
            <person name="Shen B."/>
            <person name="Zhu C."/>
        </authorList>
    </citation>
    <scope>NUCLEOTIDE SEQUENCE [LARGE SCALE GENOMIC DNA]</scope>
</reference>
<sequence>MQHAEKCCTAASATRPVVFPAGVRGLQQQGAESPSSSRSSSSSPSSSSSAPPSSGRRLVRTVC</sequence>
<evidence type="ECO:0000313" key="2">
    <source>
        <dbReference type="EMBL" id="KFB47183.1"/>
    </source>
</evidence>